<organism evidence="2 3">
    <name type="scientific">Glycomyces buryatensis</name>
    <dbReference type="NCBI Taxonomy" id="2570927"/>
    <lineage>
        <taxon>Bacteria</taxon>
        <taxon>Bacillati</taxon>
        <taxon>Actinomycetota</taxon>
        <taxon>Actinomycetes</taxon>
        <taxon>Glycomycetales</taxon>
        <taxon>Glycomycetaceae</taxon>
        <taxon>Glycomyces</taxon>
    </lineage>
</organism>
<feature type="coiled-coil region" evidence="1">
    <location>
        <begin position="205"/>
        <end position="239"/>
    </location>
</feature>
<reference evidence="3" key="1">
    <citation type="submission" date="2019-04" db="EMBL/GenBank/DDBJ databases">
        <title>Nocardioides xinjiangensis sp. nov.</title>
        <authorList>
            <person name="Liu S."/>
        </authorList>
    </citation>
    <scope>NUCLEOTIDE SEQUENCE [LARGE SCALE GENOMIC DNA]</scope>
    <source>
        <strain evidence="3">18</strain>
    </source>
</reference>
<proteinExistence type="predicted"/>
<evidence type="ECO:0000313" key="3">
    <source>
        <dbReference type="Proteomes" id="UP000308760"/>
    </source>
</evidence>
<comment type="caution">
    <text evidence="2">The sequence shown here is derived from an EMBL/GenBank/DDBJ whole genome shotgun (WGS) entry which is preliminary data.</text>
</comment>
<dbReference type="EMBL" id="STGY01000007">
    <property type="protein sequence ID" value="THV43069.1"/>
    <property type="molecule type" value="Genomic_DNA"/>
</dbReference>
<protein>
    <submittedName>
        <fullName evidence="2">Uncharacterized protein</fullName>
    </submittedName>
</protein>
<accession>A0A4S8QNQ1</accession>
<evidence type="ECO:0000256" key="1">
    <source>
        <dbReference type="SAM" id="Coils"/>
    </source>
</evidence>
<reference evidence="2 3" key="2">
    <citation type="submission" date="2019-05" db="EMBL/GenBank/DDBJ databases">
        <title>Glycomyces buryatensis sp. nov.</title>
        <authorList>
            <person name="Nikitina E."/>
        </authorList>
    </citation>
    <scope>NUCLEOTIDE SEQUENCE [LARGE SCALE GENOMIC DNA]</scope>
    <source>
        <strain evidence="2 3">18</strain>
    </source>
</reference>
<keyword evidence="1" id="KW-0175">Coiled coil</keyword>
<sequence length="252" mass="28624">MGKLTEEEKASRALARRRKEALYFEDLRRQDQQKRRGWEENGTFLSWEEYEAGKPCRGCGLPLKDGLGELPFPAYRTEEQHAEFAAAEAEFQSRHPDCESRGWDAPGARTLHCHKCGPPVPMSPLSPETRQRVVEILSTALKRDPSELDSWELTLTCDHTIERSADPSYSFSSCSVEPCDECQEYRGVVTAIRLPPDSARHRRETQRLTSEIEIARADLERVQKRAAAAGRKLARLENELLELGPEPCDSSR</sequence>
<evidence type="ECO:0000313" key="2">
    <source>
        <dbReference type="EMBL" id="THV43069.1"/>
    </source>
</evidence>
<keyword evidence="3" id="KW-1185">Reference proteome</keyword>
<name>A0A4S8QNQ1_9ACTN</name>
<gene>
    <name evidence="2" type="ORF">FAB82_02195</name>
</gene>
<dbReference type="Proteomes" id="UP000308760">
    <property type="component" value="Unassembled WGS sequence"/>
</dbReference>
<dbReference type="RefSeq" id="WP_136532910.1">
    <property type="nucleotide sequence ID" value="NZ_STGY01000007.1"/>
</dbReference>
<dbReference type="AlphaFoldDB" id="A0A4S8QNQ1"/>
<dbReference type="OrthoDB" id="4171568at2"/>